<protein>
    <submittedName>
        <fullName evidence="2">RNA polymerase, sigma-24 subunit, ECF subfamily</fullName>
    </submittedName>
</protein>
<gene>
    <name evidence="2" type="ORF">Thert_03207</name>
</gene>
<evidence type="ECO:0000259" key="1">
    <source>
        <dbReference type="Pfam" id="PF04542"/>
    </source>
</evidence>
<name>A0A223I2P1_THETR</name>
<reference evidence="2 3" key="1">
    <citation type="submission" date="2016-08" db="EMBL/GenBank/DDBJ databases">
        <title>A novel genetic cassette of butanologenic Thermoanaerobacterium thermosaccharolyticum that directly convert cellulose to butanol.</title>
        <authorList>
            <person name="Li T."/>
            <person name="He J."/>
        </authorList>
    </citation>
    <scope>NUCLEOTIDE SEQUENCE [LARGE SCALE GENOMIC DNA]</scope>
    <source>
        <strain evidence="2 3">TG57</strain>
    </source>
</reference>
<dbReference type="EMBL" id="CP016893">
    <property type="protein sequence ID" value="AST58960.1"/>
    <property type="molecule type" value="Genomic_DNA"/>
</dbReference>
<dbReference type="GO" id="GO:0003700">
    <property type="term" value="F:DNA-binding transcription factor activity"/>
    <property type="evidence" value="ECO:0007669"/>
    <property type="project" value="InterPro"/>
</dbReference>
<dbReference type="InterPro" id="IPR007627">
    <property type="entry name" value="RNA_pol_sigma70_r2"/>
</dbReference>
<sequence length="62" mass="7665">MDYPDLEYLCDRTWPLLFKYVYYRVNDVDDTNDIVQETYLRAIKNFENVRDKKSFLPYLKNC</sequence>
<dbReference type="Gene3D" id="1.10.1740.10">
    <property type="match status" value="1"/>
</dbReference>
<dbReference type="GO" id="GO:0006352">
    <property type="term" value="P:DNA-templated transcription initiation"/>
    <property type="evidence" value="ECO:0007669"/>
    <property type="project" value="InterPro"/>
</dbReference>
<organism evidence="2 3">
    <name type="scientific">Thermoanaerobacterium thermosaccharolyticum</name>
    <name type="common">Clostridium thermosaccharolyticum</name>
    <dbReference type="NCBI Taxonomy" id="1517"/>
    <lineage>
        <taxon>Bacteria</taxon>
        <taxon>Bacillati</taxon>
        <taxon>Bacillota</taxon>
        <taxon>Clostridia</taxon>
        <taxon>Thermoanaerobacterales</taxon>
        <taxon>Thermoanaerobacteraceae</taxon>
        <taxon>Thermoanaerobacterium</taxon>
    </lineage>
</organism>
<dbReference type="AlphaFoldDB" id="A0A223I2P1"/>
<proteinExistence type="predicted"/>
<dbReference type="RefSeq" id="WP_237268781.1">
    <property type="nucleotide sequence ID" value="NZ_CP016893.1"/>
</dbReference>
<dbReference type="Pfam" id="PF04542">
    <property type="entry name" value="Sigma70_r2"/>
    <property type="match status" value="1"/>
</dbReference>
<evidence type="ECO:0000313" key="2">
    <source>
        <dbReference type="EMBL" id="AST58960.1"/>
    </source>
</evidence>
<dbReference type="Proteomes" id="UP000214975">
    <property type="component" value="Chromosome"/>
</dbReference>
<evidence type="ECO:0000313" key="3">
    <source>
        <dbReference type="Proteomes" id="UP000214975"/>
    </source>
</evidence>
<dbReference type="SUPFAM" id="SSF88946">
    <property type="entry name" value="Sigma2 domain of RNA polymerase sigma factors"/>
    <property type="match status" value="1"/>
</dbReference>
<accession>A0A223I2P1</accession>
<dbReference type="InterPro" id="IPR013325">
    <property type="entry name" value="RNA_pol_sigma_r2"/>
</dbReference>
<feature type="domain" description="RNA polymerase sigma-70 region 2" evidence="1">
    <location>
        <begin position="15"/>
        <end position="59"/>
    </location>
</feature>